<keyword evidence="2" id="KW-1185">Reference proteome</keyword>
<dbReference type="EMBL" id="CP029193">
    <property type="protein sequence ID" value="QES29227.1"/>
    <property type="molecule type" value="Genomic_DNA"/>
</dbReference>
<accession>A0A5P2BGN2</accession>
<name>A0A5P2BGN2_STRVZ</name>
<dbReference type="InterPro" id="IPR027417">
    <property type="entry name" value="P-loop_NTPase"/>
</dbReference>
<proteinExistence type="predicted"/>
<dbReference type="Proteomes" id="UP000323046">
    <property type="component" value="Chromosome"/>
</dbReference>
<evidence type="ECO:0000313" key="2">
    <source>
        <dbReference type="Proteomes" id="UP000323046"/>
    </source>
</evidence>
<dbReference type="Pfam" id="PF13481">
    <property type="entry name" value="AAA_25"/>
    <property type="match status" value="1"/>
</dbReference>
<organism evidence="1 2">
    <name type="scientific">Streptomyces venezuelae</name>
    <dbReference type="NCBI Taxonomy" id="54571"/>
    <lineage>
        <taxon>Bacteria</taxon>
        <taxon>Bacillati</taxon>
        <taxon>Actinomycetota</taxon>
        <taxon>Actinomycetes</taxon>
        <taxon>Kitasatosporales</taxon>
        <taxon>Streptomycetaceae</taxon>
        <taxon>Streptomyces</taxon>
    </lineage>
</organism>
<sequence>MGATKDKGRQLHEIERVPYEDAFLIGDLLTTRTTLLAGEPKAGKTLLSAGMGIALLNGEPTFLGLPVHRRIDHIVYGLTDDGAAEELKERLDGAVPDDSVTIFPVRDARDSGYWKGIYEDLADIRPGLFVLDNMLGALAPGEDISSPVTAQRFGHSLRPITDMGIPVLVVTHTPKGTAEGMSVASSPIGGRAIAAGARGIITLRNSGKRGRRIEVKMNRAREDLNLDVTVYRASATSEVPVWKRARPQIKAVDMPKAKPWDEVLAARIIEEQPEETNYRPLAQRYAPTVGKSVETIRPKLRDALEYVGGRWTLRRSEPA</sequence>
<dbReference type="Gene3D" id="3.40.50.300">
    <property type="entry name" value="P-loop containing nucleotide triphosphate hydrolases"/>
    <property type="match status" value="1"/>
</dbReference>
<dbReference type="AlphaFoldDB" id="A0A5P2BGN2"/>
<reference evidence="1 2" key="1">
    <citation type="submission" date="2018-05" db="EMBL/GenBank/DDBJ databases">
        <title>Streptomyces venezuelae.</title>
        <authorList>
            <person name="Kim W."/>
            <person name="Lee N."/>
            <person name="Cho B.-K."/>
        </authorList>
    </citation>
    <scope>NUCLEOTIDE SEQUENCE [LARGE SCALE GENOMIC DNA]</scope>
    <source>
        <strain evidence="1 2">ATCC 14583</strain>
    </source>
</reference>
<evidence type="ECO:0000313" key="1">
    <source>
        <dbReference type="EMBL" id="QES29227.1"/>
    </source>
</evidence>
<protein>
    <submittedName>
        <fullName evidence="1">Uncharacterized protein</fullName>
    </submittedName>
</protein>
<gene>
    <name evidence="1" type="ORF">DEJ47_24840</name>
</gene>
<dbReference type="RefSeq" id="WP_150171763.1">
    <property type="nucleotide sequence ID" value="NZ_CP029193.1"/>
</dbReference>
<dbReference type="SUPFAM" id="SSF52540">
    <property type="entry name" value="P-loop containing nucleoside triphosphate hydrolases"/>
    <property type="match status" value="1"/>
</dbReference>
<dbReference type="OrthoDB" id="3994071at2"/>